<keyword evidence="2" id="KW-1185">Reference proteome</keyword>
<dbReference type="EMBL" id="AXCN02002132">
    <property type="status" value="NOT_ANNOTATED_CDS"/>
    <property type="molecule type" value="Genomic_DNA"/>
</dbReference>
<dbReference type="Proteomes" id="UP000075886">
    <property type="component" value="Unassembled WGS sequence"/>
</dbReference>
<reference evidence="1" key="2">
    <citation type="submission" date="2020-05" db="UniProtKB">
        <authorList>
            <consortium name="EnsemblMetazoa"/>
        </authorList>
    </citation>
    <scope>IDENTIFICATION</scope>
    <source>
        <strain evidence="1">FAR1</strain>
    </source>
</reference>
<evidence type="ECO:0000313" key="2">
    <source>
        <dbReference type="Proteomes" id="UP000075886"/>
    </source>
</evidence>
<proteinExistence type="predicted"/>
<dbReference type="VEuPathDB" id="VectorBase:AFAF010806"/>
<protein>
    <submittedName>
        <fullName evidence="1">Uncharacterized protein</fullName>
    </submittedName>
</protein>
<name>A0A182QIF0_9DIPT</name>
<dbReference type="AlphaFoldDB" id="A0A182QIF0"/>
<sequence>MPKLKYAMKGNSAARDRIDQDERFGLARFSCTLDLPELRSMLASSIPPTALLPCWTSLSSSDATARCFMSGCARGDSSSGSIGSSGLIRWARMQIFGSDTSSTLSGPICDWSAVSGVGSCWRNAQ</sequence>
<organism evidence="1 2">
    <name type="scientific">Anopheles farauti</name>
    <dbReference type="NCBI Taxonomy" id="69004"/>
    <lineage>
        <taxon>Eukaryota</taxon>
        <taxon>Metazoa</taxon>
        <taxon>Ecdysozoa</taxon>
        <taxon>Arthropoda</taxon>
        <taxon>Hexapoda</taxon>
        <taxon>Insecta</taxon>
        <taxon>Pterygota</taxon>
        <taxon>Neoptera</taxon>
        <taxon>Endopterygota</taxon>
        <taxon>Diptera</taxon>
        <taxon>Nematocera</taxon>
        <taxon>Culicoidea</taxon>
        <taxon>Culicidae</taxon>
        <taxon>Anophelinae</taxon>
        <taxon>Anopheles</taxon>
    </lineage>
</organism>
<reference evidence="2" key="1">
    <citation type="submission" date="2014-01" db="EMBL/GenBank/DDBJ databases">
        <title>The Genome Sequence of Anopheles farauti FAR1 (V2).</title>
        <authorList>
            <consortium name="The Broad Institute Genomics Platform"/>
            <person name="Neafsey D.E."/>
            <person name="Besansky N."/>
            <person name="Howell P."/>
            <person name="Walton C."/>
            <person name="Young S.K."/>
            <person name="Zeng Q."/>
            <person name="Gargeya S."/>
            <person name="Fitzgerald M."/>
            <person name="Haas B."/>
            <person name="Abouelleil A."/>
            <person name="Allen A.W."/>
            <person name="Alvarado L."/>
            <person name="Arachchi H.M."/>
            <person name="Berlin A.M."/>
            <person name="Chapman S.B."/>
            <person name="Gainer-Dewar J."/>
            <person name="Goldberg J."/>
            <person name="Griggs A."/>
            <person name="Gujja S."/>
            <person name="Hansen M."/>
            <person name="Howarth C."/>
            <person name="Imamovic A."/>
            <person name="Ireland A."/>
            <person name="Larimer J."/>
            <person name="McCowan C."/>
            <person name="Murphy C."/>
            <person name="Pearson M."/>
            <person name="Poon T.W."/>
            <person name="Priest M."/>
            <person name="Roberts A."/>
            <person name="Saif S."/>
            <person name="Shea T."/>
            <person name="Sisk P."/>
            <person name="Sykes S."/>
            <person name="Wortman J."/>
            <person name="Nusbaum C."/>
            <person name="Birren B."/>
        </authorList>
    </citation>
    <scope>NUCLEOTIDE SEQUENCE [LARGE SCALE GENOMIC DNA]</scope>
    <source>
        <strain evidence="2">FAR1</strain>
    </source>
</reference>
<evidence type="ECO:0000313" key="1">
    <source>
        <dbReference type="EnsemblMetazoa" id="AFAF010806-PA"/>
    </source>
</evidence>
<accession>A0A182QIF0</accession>
<dbReference type="EnsemblMetazoa" id="AFAF010806-RA">
    <property type="protein sequence ID" value="AFAF010806-PA"/>
    <property type="gene ID" value="AFAF010806"/>
</dbReference>